<keyword evidence="1" id="KW-0472">Membrane</keyword>
<name>A0A6J7XX84_9ZZZZ</name>
<accession>A0A6J7XX84</accession>
<dbReference type="GO" id="GO:0046872">
    <property type="term" value="F:metal ion binding"/>
    <property type="evidence" value="ECO:0007669"/>
    <property type="project" value="InterPro"/>
</dbReference>
<gene>
    <name evidence="3" type="ORF">UFOPK3554_00855</name>
</gene>
<protein>
    <submittedName>
        <fullName evidence="3">Unannotated protein</fullName>
    </submittedName>
</protein>
<keyword evidence="1" id="KW-0812">Transmembrane</keyword>
<dbReference type="SUPFAM" id="SSF56059">
    <property type="entry name" value="Glutathione synthetase ATP-binding domain-like"/>
    <property type="match status" value="1"/>
</dbReference>
<dbReference type="EMBL" id="CAFBSG010000011">
    <property type="protein sequence ID" value="CAB5240457.1"/>
    <property type="molecule type" value="Genomic_DNA"/>
</dbReference>
<evidence type="ECO:0000259" key="2">
    <source>
        <dbReference type="PROSITE" id="PS50975"/>
    </source>
</evidence>
<reference evidence="3" key="1">
    <citation type="submission" date="2020-05" db="EMBL/GenBank/DDBJ databases">
        <authorList>
            <person name="Chiriac C."/>
            <person name="Salcher M."/>
            <person name="Ghai R."/>
            <person name="Kavagutti S V."/>
        </authorList>
    </citation>
    <scope>NUCLEOTIDE SEQUENCE</scope>
</reference>
<evidence type="ECO:0000256" key="1">
    <source>
        <dbReference type="SAM" id="Phobius"/>
    </source>
</evidence>
<dbReference type="PROSITE" id="PS50975">
    <property type="entry name" value="ATP_GRASP"/>
    <property type="match status" value="1"/>
</dbReference>
<dbReference type="GO" id="GO:0005524">
    <property type="term" value="F:ATP binding"/>
    <property type="evidence" value="ECO:0007669"/>
    <property type="project" value="InterPro"/>
</dbReference>
<keyword evidence="1" id="KW-1133">Transmembrane helix</keyword>
<feature type="transmembrane region" description="Helical" evidence="1">
    <location>
        <begin position="367"/>
        <end position="386"/>
    </location>
</feature>
<dbReference type="InterPro" id="IPR011761">
    <property type="entry name" value="ATP-grasp"/>
</dbReference>
<feature type="domain" description="ATP-grasp" evidence="2">
    <location>
        <begin position="122"/>
        <end position="316"/>
    </location>
</feature>
<proteinExistence type="predicted"/>
<organism evidence="3">
    <name type="scientific">freshwater metagenome</name>
    <dbReference type="NCBI Taxonomy" id="449393"/>
    <lineage>
        <taxon>unclassified sequences</taxon>
        <taxon>metagenomes</taxon>
        <taxon>ecological metagenomes</taxon>
    </lineage>
</organism>
<dbReference type="AlphaFoldDB" id="A0A6J7XX84"/>
<sequence length="412" mass="47135">MENDFDFILIGNADSILINLPRPLKGSGFKILVIGAPGMTLLKSRWIDSIIKISNNSQTEFLEELLSHSEFLFSLSGTFLWSSDSIMREFSKMEIPLNLKQHLLPVKNPKYFSMLGSKVGQFESLKDLQIQFPETFVLRNSNSTEAIKFDKKMIIKGDSHGGGAFIKTLDPGFMLDLESLAANWFPIVLQEYVDGILIGIEAYYKNGKLLFWLYSKVESEISTFGPSISRTYLFPSNLDFVPQLTRIGAATEINGFANISMVFDSQNQEHKIFEFDIRPNVWHHVFFDFKIPFGSIWREAEEFDTSLVFHVPKVVYEPSRLFLHYLSKWNLIGAIRVLRGLEIPTFGTGISSSFYEPELRSKMIGKLFLFPIGPFRGNILTILIIIKKIIPDFMKRRVDQSRIKSLILNILS</sequence>
<evidence type="ECO:0000313" key="3">
    <source>
        <dbReference type="EMBL" id="CAB5240457.1"/>
    </source>
</evidence>